<evidence type="ECO:0000259" key="3">
    <source>
        <dbReference type="SMART" id="SM00043"/>
    </source>
</evidence>
<dbReference type="InterPro" id="IPR000010">
    <property type="entry name" value="Cystatin_dom"/>
</dbReference>
<keyword evidence="5" id="KW-1185">Reference proteome</keyword>
<dbReference type="SUPFAM" id="SSF54403">
    <property type="entry name" value="Cystatin/monellin"/>
    <property type="match status" value="1"/>
</dbReference>
<keyword evidence="2" id="KW-0789">Thiol protease inhibitor</keyword>
<organism evidence="4">
    <name type="scientific">Salvia splendens</name>
    <name type="common">Scarlet sage</name>
    <dbReference type="NCBI Taxonomy" id="180675"/>
    <lineage>
        <taxon>Eukaryota</taxon>
        <taxon>Viridiplantae</taxon>
        <taxon>Streptophyta</taxon>
        <taxon>Embryophyta</taxon>
        <taxon>Tracheophyta</taxon>
        <taxon>Spermatophyta</taxon>
        <taxon>Magnoliopsida</taxon>
        <taxon>eudicotyledons</taxon>
        <taxon>Gunneridae</taxon>
        <taxon>Pentapetalae</taxon>
        <taxon>asterids</taxon>
        <taxon>lamiids</taxon>
        <taxon>Lamiales</taxon>
        <taxon>Lamiaceae</taxon>
        <taxon>Nepetoideae</taxon>
        <taxon>Mentheae</taxon>
        <taxon>Salviinae</taxon>
        <taxon>Salvia</taxon>
        <taxon>Salvia subgen. Calosphace</taxon>
        <taxon>core Calosphace</taxon>
    </lineage>
</organism>
<feature type="domain" description="Cystatin" evidence="3">
    <location>
        <begin position="74"/>
        <end position="165"/>
    </location>
</feature>
<keyword evidence="1" id="KW-0646">Protease inhibitor</keyword>
<dbReference type="Proteomes" id="UP000298416">
    <property type="component" value="Unassembled WGS sequence"/>
</dbReference>
<dbReference type="EMBL" id="PNBA02000013">
    <property type="protein sequence ID" value="KAG6404677.1"/>
    <property type="molecule type" value="Genomic_DNA"/>
</dbReference>
<dbReference type="GO" id="GO:0004869">
    <property type="term" value="F:cysteine-type endopeptidase inhibitor activity"/>
    <property type="evidence" value="ECO:0007669"/>
    <property type="project" value="UniProtKB-KW"/>
</dbReference>
<protein>
    <recommendedName>
        <fullName evidence="3">Cystatin domain-containing protein</fullName>
    </recommendedName>
</protein>
<name>A0A8X8X1I1_SALSN</name>
<comment type="caution">
    <text evidence="4">The sequence shown here is derived from an EMBL/GenBank/DDBJ whole genome shotgun (WGS) entry which is preliminary data.</text>
</comment>
<evidence type="ECO:0000313" key="4">
    <source>
        <dbReference type="EMBL" id="KAG6404677.1"/>
    </source>
</evidence>
<dbReference type="AlphaFoldDB" id="A0A8X8X1I1"/>
<dbReference type="PANTHER" id="PTHR47364">
    <property type="entry name" value="CYSTEINE PROTEINASE INHIBITOR 5"/>
    <property type="match status" value="1"/>
</dbReference>
<accession>A0A8X8X1I1</accession>
<dbReference type="SMART" id="SM00043">
    <property type="entry name" value="CY"/>
    <property type="match status" value="1"/>
</dbReference>
<dbReference type="OrthoDB" id="2016588at2759"/>
<dbReference type="CDD" id="cd00042">
    <property type="entry name" value="CY"/>
    <property type="match status" value="1"/>
</dbReference>
<dbReference type="InterPro" id="IPR046350">
    <property type="entry name" value="Cystatin_sf"/>
</dbReference>
<evidence type="ECO:0000256" key="1">
    <source>
        <dbReference type="ARBA" id="ARBA00022690"/>
    </source>
</evidence>
<reference evidence="4" key="1">
    <citation type="submission" date="2018-01" db="EMBL/GenBank/DDBJ databases">
        <authorList>
            <person name="Mao J.F."/>
        </authorList>
    </citation>
    <scope>NUCLEOTIDE SEQUENCE</scope>
    <source>
        <strain evidence="4">Huo1</strain>
        <tissue evidence="4">Leaf</tissue>
    </source>
</reference>
<reference evidence="4" key="2">
    <citation type="submission" date="2020-08" db="EMBL/GenBank/DDBJ databases">
        <title>Plant Genome Project.</title>
        <authorList>
            <person name="Zhang R.-G."/>
        </authorList>
    </citation>
    <scope>NUCLEOTIDE SEQUENCE</scope>
    <source>
        <strain evidence="4">Huo1</strain>
        <tissue evidence="4">Leaf</tissue>
    </source>
</reference>
<dbReference type="Pfam" id="PF16845">
    <property type="entry name" value="SQAPI"/>
    <property type="match status" value="1"/>
</dbReference>
<evidence type="ECO:0000313" key="5">
    <source>
        <dbReference type="Proteomes" id="UP000298416"/>
    </source>
</evidence>
<evidence type="ECO:0000256" key="2">
    <source>
        <dbReference type="ARBA" id="ARBA00022704"/>
    </source>
</evidence>
<gene>
    <name evidence="4" type="ORF">SASPL_136930</name>
</gene>
<dbReference type="Gene3D" id="3.10.450.10">
    <property type="match status" value="1"/>
</dbReference>
<proteinExistence type="predicted"/>
<dbReference type="PANTHER" id="PTHR47364:SF2">
    <property type="entry name" value="CYSTEINE PROTEINASE INHIBITOR 5"/>
    <property type="match status" value="1"/>
</dbReference>
<sequence length="167" mass="17481">MASSMTLTASFFGGAKPAAVTTPRSQLAVTASMDLEKAVAETTNTRRGLVLAAVAAAAAVPSIAKVAMADDDKTLLGGWRPVADPSAPEIFLIAVFAVSEHNKQKNASLVVESVLKAETQVVKGVNLRLVIVAKDSKTGRSNNYLAIVYGQNVPTSIQLTSFDPLLR</sequence>